<name>A0A2A5SN89_LACLC</name>
<keyword evidence="1" id="KW-0732">Signal</keyword>
<evidence type="ECO:0000256" key="1">
    <source>
        <dbReference type="SAM" id="SignalP"/>
    </source>
</evidence>
<comment type="caution">
    <text evidence="2">The sequence shown here is derived from an EMBL/GenBank/DDBJ whole genome shotgun (WGS) entry which is preliminary data.</text>
</comment>
<dbReference type="RefSeq" id="WP_096816726.1">
    <property type="nucleotide sequence ID" value="NZ_JXKC01000031.1"/>
</dbReference>
<feature type="chain" id="PRO_5039224411" description="Lipoprotein" evidence="1">
    <location>
        <begin position="20"/>
        <end position="286"/>
    </location>
</feature>
<dbReference type="EMBL" id="JXKC01000031">
    <property type="protein sequence ID" value="PCS15031.1"/>
    <property type="molecule type" value="Genomic_DNA"/>
</dbReference>
<accession>A0A2A5SN89</accession>
<gene>
    <name evidence="2" type="ORF">RU92_GL001932</name>
</gene>
<proteinExistence type="predicted"/>
<sequence>MKKINIVGTLILLSTLVLFTGCENKKTDSTSNSKSKVSETKKIQRNETISQHFTDDLKDEIWFEVTPVADNKISGEALITAVIVTNQSQLDSKISTAFTSQNMDKGYFFTRIKPSSLYLDSKYPTFNQILQLYLDGTLQSNIYEAYMNVNTSLRDKAKVGLGESSYGFIGGVYTYKPDFSHYLKDGKLNYQSIDFKGNFKVNGEDFFASPDSQYYNFNAYADIQTPLESNNKIIGYANGFIGSNLDTKTGHNDDNKIVYLINISNTKNKIELDPLYSNKDIKTFTR</sequence>
<evidence type="ECO:0000313" key="3">
    <source>
        <dbReference type="Proteomes" id="UP000218711"/>
    </source>
</evidence>
<organism evidence="2 3">
    <name type="scientific">Lactococcus cremoris subsp. tructae</name>
    <dbReference type="NCBI Taxonomy" id="542833"/>
    <lineage>
        <taxon>Bacteria</taxon>
        <taxon>Bacillati</taxon>
        <taxon>Bacillota</taxon>
        <taxon>Bacilli</taxon>
        <taxon>Lactobacillales</taxon>
        <taxon>Streptococcaceae</taxon>
        <taxon>Lactococcus</taxon>
    </lineage>
</organism>
<dbReference type="AlphaFoldDB" id="A0A2A5SN89"/>
<protein>
    <recommendedName>
        <fullName evidence="4">Lipoprotein</fullName>
    </recommendedName>
</protein>
<feature type="signal peptide" evidence="1">
    <location>
        <begin position="1"/>
        <end position="19"/>
    </location>
</feature>
<evidence type="ECO:0008006" key="4">
    <source>
        <dbReference type="Google" id="ProtNLM"/>
    </source>
</evidence>
<reference evidence="2 3" key="1">
    <citation type="submission" date="2014-12" db="EMBL/GenBank/DDBJ databases">
        <title>Draft genome sequences of 10 type strains of Lactococcus.</title>
        <authorList>
            <person name="Sun Z."/>
            <person name="Zhong Z."/>
            <person name="Liu W."/>
            <person name="Zhang W."/>
            <person name="Zhang H."/>
        </authorList>
    </citation>
    <scope>NUCLEOTIDE SEQUENCE [LARGE SCALE GENOMIC DNA]</scope>
    <source>
        <strain evidence="2 3">DSM 21502</strain>
    </source>
</reference>
<evidence type="ECO:0000313" key="2">
    <source>
        <dbReference type="EMBL" id="PCS15031.1"/>
    </source>
</evidence>
<dbReference type="Proteomes" id="UP000218711">
    <property type="component" value="Unassembled WGS sequence"/>
</dbReference>
<dbReference type="PROSITE" id="PS51257">
    <property type="entry name" value="PROKAR_LIPOPROTEIN"/>
    <property type="match status" value="1"/>
</dbReference>